<proteinExistence type="predicted"/>
<dbReference type="AlphaFoldDB" id="A0A926E5G8"/>
<comment type="caution">
    <text evidence="1">The sequence shown here is derived from an EMBL/GenBank/DDBJ whole genome shotgun (WGS) entry which is preliminary data.</text>
</comment>
<accession>A0A926E5G8</accession>
<keyword evidence="2" id="KW-1185">Reference proteome</keyword>
<evidence type="ECO:0000313" key="2">
    <source>
        <dbReference type="Proteomes" id="UP000610862"/>
    </source>
</evidence>
<organism evidence="1 2">
    <name type="scientific">Lentihominibacter hominis</name>
    <dbReference type="NCBI Taxonomy" id="2763645"/>
    <lineage>
        <taxon>Bacteria</taxon>
        <taxon>Bacillati</taxon>
        <taxon>Bacillota</taxon>
        <taxon>Clostridia</taxon>
        <taxon>Peptostreptococcales</taxon>
        <taxon>Anaerovoracaceae</taxon>
        <taxon>Lentihominibacter</taxon>
    </lineage>
</organism>
<sequence>MVGFDVKKNIEKNVIQAIKEFEEREDIVTKFGDPIIGYVDATHLLFDMFFTRQLSDHPKHIYRPGNTLIVHFVPYADDITESNMGNSEPSVKWSRAFTESMWLSMKLNRVIRETLNMVGRLSSCANTPIDWNEELHHENWSHKMAAYAAGMGEFGPAGSFCTKAGFGGRLSTVITDGKYADTPMSLSDQQLKEAFRTIMTQCCYEGADNISCSDEMINSCPGKAISKNGIDRQKCQDHCKTIDEHIPSPDVCGKCFFFK</sequence>
<dbReference type="EMBL" id="JACRTA010000001">
    <property type="protein sequence ID" value="MBC8567538.1"/>
    <property type="molecule type" value="Genomic_DNA"/>
</dbReference>
<protein>
    <submittedName>
        <fullName evidence="1">Uncharacterized protein</fullName>
    </submittedName>
</protein>
<dbReference type="PANTHER" id="PTHR42827:SF1">
    <property type="entry name" value="IRON-SULFUR CLUSTER-BINDING PROTEIN"/>
    <property type="match status" value="1"/>
</dbReference>
<gene>
    <name evidence="1" type="ORF">H8692_02025</name>
</gene>
<dbReference type="RefSeq" id="WP_187524888.1">
    <property type="nucleotide sequence ID" value="NZ_JACRTA010000001.1"/>
</dbReference>
<dbReference type="PANTHER" id="PTHR42827">
    <property type="entry name" value="IRON-SULFUR CLUSTER-BINDING PROTEIN-RELATED"/>
    <property type="match status" value="1"/>
</dbReference>
<dbReference type="Proteomes" id="UP000610862">
    <property type="component" value="Unassembled WGS sequence"/>
</dbReference>
<reference evidence="1" key="1">
    <citation type="submission" date="2020-08" db="EMBL/GenBank/DDBJ databases">
        <title>Genome public.</title>
        <authorList>
            <person name="Liu C."/>
            <person name="Sun Q."/>
        </authorList>
    </citation>
    <scope>NUCLEOTIDE SEQUENCE</scope>
    <source>
        <strain evidence="1">NSJ-24</strain>
    </source>
</reference>
<name>A0A926E5G8_9FIRM</name>
<evidence type="ECO:0000313" key="1">
    <source>
        <dbReference type="EMBL" id="MBC8567538.1"/>
    </source>
</evidence>